<dbReference type="InterPro" id="IPR025997">
    <property type="entry name" value="SBP_2_dom"/>
</dbReference>
<dbReference type="SUPFAM" id="SSF53822">
    <property type="entry name" value="Periplasmic binding protein-like I"/>
    <property type="match status" value="1"/>
</dbReference>
<dbReference type="Proteomes" id="UP001501009">
    <property type="component" value="Unassembled WGS sequence"/>
</dbReference>
<proteinExistence type="predicted"/>
<dbReference type="RefSeq" id="WP_275768855.1">
    <property type="nucleotide sequence ID" value="NZ_BAABDE010000039.1"/>
</dbReference>
<dbReference type="PROSITE" id="PS51257">
    <property type="entry name" value="PROKAR_LIPOPROTEIN"/>
    <property type="match status" value="1"/>
</dbReference>
<accession>A0ABP7JD95</accession>
<dbReference type="Pfam" id="PF13407">
    <property type="entry name" value="Peripla_BP_4"/>
    <property type="match status" value="1"/>
</dbReference>
<reference evidence="3" key="1">
    <citation type="journal article" date="2019" name="Int. J. Syst. Evol. Microbiol.">
        <title>The Global Catalogue of Microorganisms (GCM) 10K type strain sequencing project: providing services to taxonomists for standard genome sequencing and annotation.</title>
        <authorList>
            <consortium name="The Broad Institute Genomics Platform"/>
            <consortium name="The Broad Institute Genome Sequencing Center for Infectious Disease"/>
            <person name="Wu L."/>
            <person name="Ma J."/>
        </authorList>
    </citation>
    <scope>NUCLEOTIDE SEQUENCE [LARGE SCALE GENOMIC DNA]</scope>
    <source>
        <strain evidence="3">JCM 17138</strain>
    </source>
</reference>
<keyword evidence="3" id="KW-1185">Reference proteome</keyword>
<feature type="domain" description="Periplasmic binding protein" evidence="1">
    <location>
        <begin position="78"/>
        <end position="334"/>
    </location>
</feature>
<dbReference type="InterPro" id="IPR028082">
    <property type="entry name" value="Peripla_BP_I"/>
</dbReference>
<protein>
    <recommendedName>
        <fullName evidence="1">Periplasmic binding protein domain-containing protein</fullName>
    </recommendedName>
</protein>
<evidence type="ECO:0000313" key="3">
    <source>
        <dbReference type="Proteomes" id="UP001501009"/>
    </source>
</evidence>
<dbReference type="EMBL" id="BAABDE010000039">
    <property type="protein sequence ID" value="GAA3840791.1"/>
    <property type="molecule type" value="Genomic_DNA"/>
</dbReference>
<comment type="caution">
    <text evidence="2">The sequence shown here is derived from an EMBL/GenBank/DDBJ whole genome shotgun (WGS) entry which is preliminary data.</text>
</comment>
<evidence type="ECO:0000259" key="1">
    <source>
        <dbReference type="Pfam" id="PF13407"/>
    </source>
</evidence>
<name>A0ABP7JD95_9ACTN</name>
<dbReference type="Gene3D" id="3.40.50.2300">
    <property type="match status" value="2"/>
</dbReference>
<evidence type="ECO:0000313" key="2">
    <source>
        <dbReference type="EMBL" id="GAA3840791.1"/>
    </source>
</evidence>
<organism evidence="2 3">
    <name type="scientific">Streptomyces coacervatus</name>
    <dbReference type="NCBI Taxonomy" id="647381"/>
    <lineage>
        <taxon>Bacteria</taxon>
        <taxon>Bacillati</taxon>
        <taxon>Actinomycetota</taxon>
        <taxon>Actinomycetes</taxon>
        <taxon>Kitasatosporales</taxon>
        <taxon>Streptomycetaceae</taxon>
        <taxon>Streptomyces</taxon>
    </lineage>
</organism>
<sequence>MLNRRNRSRELLAACTVLALTLVGCGSTKTDSGSSGDAKGSVPAAVAAAVKSAGQPIDTFAAPGPAIDTSKITGGKVYVIVPALEVQDFSVVANEIKTVFSRFGVDVEACGTTGGSPDGVANCLQQAINAKAIGIVTVGITQNTAPSAIAAVAKAGIPLVNGVTTSSGPGDPKLVSYVTPNFVKLHSWLTDQFIVDSKGSAHVLAMRTTSNDITPAWANDGVVKVLKDDCGGCSSKVIDVNTVNQDKIPTEVSTSLVADSSMKYIVAGTNNYVPDVVSGAQAAGRSATNTQVGTVGGSLAVMQQLGKSQWTGAVAAFSLPALSWYLSDSLLRLMVGQPRAGALDFPFQRLFTSANVTGLDLTQKGWSNGSWYGKADYVDGFLKLWGKK</sequence>
<gene>
    <name evidence="2" type="ORF">GCM10022403_086280</name>
</gene>